<dbReference type="OrthoDB" id="8933800at2"/>
<evidence type="ECO:0000256" key="2">
    <source>
        <dbReference type="ARBA" id="ARBA00022475"/>
    </source>
</evidence>
<feature type="transmembrane region" description="Helical" evidence="8">
    <location>
        <begin position="167"/>
        <end position="197"/>
    </location>
</feature>
<evidence type="ECO:0000256" key="5">
    <source>
        <dbReference type="ARBA" id="ARBA00022692"/>
    </source>
</evidence>
<evidence type="ECO:0000256" key="4">
    <source>
        <dbReference type="ARBA" id="ARBA00022679"/>
    </source>
</evidence>
<dbReference type="GO" id="GO:0016763">
    <property type="term" value="F:pentosyltransferase activity"/>
    <property type="evidence" value="ECO:0007669"/>
    <property type="project" value="TreeGrafter"/>
</dbReference>
<accession>A0A2U1CSD9</accession>
<feature type="transmembrane region" description="Helical" evidence="8">
    <location>
        <begin position="209"/>
        <end position="229"/>
    </location>
</feature>
<keyword evidence="3 10" id="KW-0328">Glycosyltransferase</keyword>
<keyword evidence="11" id="KW-1185">Reference proteome</keyword>
<evidence type="ECO:0000313" key="11">
    <source>
        <dbReference type="Proteomes" id="UP000246145"/>
    </source>
</evidence>
<dbReference type="PANTHER" id="PTHR33908">
    <property type="entry name" value="MANNOSYLTRANSFERASE YKCB-RELATED"/>
    <property type="match status" value="1"/>
</dbReference>
<feature type="transmembrane region" description="Helical" evidence="8">
    <location>
        <begin position="262"/>
        <end position="279"/>
    </location>
</feature>
<evidence type="ECO:0000256" key="3">
    <source>
        <dbReference type="ARBA" id="ARBA00022676"/>
    </source>
</evidence>
<comment type="subcellular location">
    <subcellularLocation>
        <location evidence="1">Cell membrane</location>
        <topology evidence="1">Multi-pass membrane protein</topology>
    </subcellularLocation>
</comment>
<feature type="domain" description="Glycosyltransferase RgtA/B/C/D-like" evidence="9">
    <location>
        <begin position="67"/>
        <end position="227"/>
    </location>
</feature>
<protein>
    <submittedName>
        <fullName evidence="10">Dolichyl-phosphate-mannose-protein mannosyltransferase</fullName>
    </submittedName>
</protein>
<dbReference type="STRING" id="1231391.GCA_000308195_02024"/>
<keyword evidence="5 8" id="KW-0812">Transmembrane</keyword>
<feature type="transmembrane region" description="Helical" evidence="8">
    <location>
        <begin position="74"/>
        <end position="106"/>
    </location>
</feature>
<dbReference type="Proteomes" id="UP000246145">
    <property type="component" value="Unassembled WGS sequence"/>
</dbReference>
<sequence>MQHDNTDKMNGARAAAPSPAQGWAVLAFLAGMVALWTLLCTISHRAPDLDGMEELVWASSFEFGYTKHPPLPSWFMYALSGLFGTPVWLAFFAGQLVSALGLWFVWRLGCEFTSPRRALIATLMVSTTLYFSLRGTIYNHNTAQLWSIAACTWLFYRALRYGRSSSWLWLGAVAGLSMLTKYSAVIQFGVFFIFIVVQGHWRDAGVRHGVLHALAVFAVVVSPHVFWLVDNHFAPFRYLDNSIESSSYAEVLKGIWDFSIDQLARISPMLLVWLALYVWNRRRPMAQRGETYAGELSSWDRSFLLWVGLGPFVATVLMSAVLGTRLVASWGTTFFVLYGYFAFWWLSGSTRATLRRTAMIVIAVHVLMAVGYAVARGPLAHYSGRTARSTFPGPEIAQRMQQVWSRHVPGQPLRVVASDTWLGGNIAVNLDPAARVFINGSFAESPWLSPDTALDCGALVAYSDDTRGHLAEALLRLHEQARWTGVESLRWSSEKSPMIEIQWGIIPPSEACRE</sequence>
<dbReference type="InterPro" id="IPR050297">
    <property type="entry name" value="LipidA_mod_glycosyltrf_83"/>
</dbReference>
<evidence type="ECO:0000256" key="8">
    <source>
        <dbReference type="SAM" id="Phobius"/>
    </source>
</evidence>
<comment type="caution">
    <text evidence="10">The sequence shown here is derived from an EMBL/GenBank/DDBJ whole genome shotgun (WGS) entry which is preliminary data.</text>
</comment>
<dbReference type="Pfam" id="PF13231">
    <property type="entry name" value="PMT_2"/>
    <property type="match status" value="1"/>
</dbReference>
<feature type="transmembrane region" description="Helical" evidence="8">
    <location>
        <begin position="20"/>
        <end position="39"/>
    </location>
</feature>
<proteinExistence type="predicted"/>
<dbReference type="PANTHER" id="PTHR33908:SF9">
    <property type="entry name" value="BLL5595 PROTEIN"/>
    <property type="match status" value="1"/>
</dbReference>
<keyword evidence="6 8" id="KW-1133">Transmembrane helix</keyword>
<feature type="transmembrane region" description="Helical" evidence="8">
    <location>
        <begin position="118"/>
        <end position="137"/>
    </location>
</feature>
<organism evidence="10 11">
    <name type="scientific">Pusillimonas noertemannii</name>
    <dbReference type="NCBI Taxonomy" id="305977"/>
    <lineage>
        <taxon>Bacteria</taxon>
        <taxon>Pseudomonadati</taxon>
        <taxon>Pseudomonadota</taxon>
        <taxon>Betaproteobacteria</taxon>
        <taxon>Burkholderiales</taxon>
        <taxon>Alcaligenaceae</taxon>
        <taxon>Pusillimonas</taxon>
    </lineage>
</organism>
<evidence type="ECO:0000256" key="6">
    <source>
        <dbReference type="ARBA" id="ARBA00022989"/>
    </source>
</evidence>
<dbReference type="EMBL" id="QEKO01000001">
    <property type="protein sequence ID" value="PVY68822.1"/>
    <property type="molecule type" value="Genomic_DNA"/>
</dbReference>
<dbReference type="InterPro" id="IPR038731">
    <property type="entry name" value="RgtA/B/C-like"/>
</dbReference>
<reference evidence="10 11" key="1">
    <citation type="submission" date="2018-04" db="EMBL/GenBank/DDBJ databases">
        <title>Genomic Encyclopedia of Type Strains, Phase IV (KMG-IV): sequencing the most valuable type-strain genomes for metagenomic binning, comparative biology and taxonomic classification.</title>
        <authorList>
            <person name="Goeker M."/>
        </authorList>
    </citation>
    <scope>NUCLEOTIDE SEQUENCE [LARGE SCALE GENOMIC DNA]</scope>
    <source>
        <strain evidence="10 11">DSM 10065</strain>
    </source>
</reference>
<evidence type="ECO:0000313" key="10">
    <source>
        <dbReference type="EMBL" id="PVY68822.1"/>
    </source>
</evidence>
<dbReference type="GO" id="GO:0005886">
    <property type="term" value="C:plasma membrane"/>
    <property type="evidence" value="ECO:0007669"/>
    <property type="project" value="UniProtKB-SubCell"/>
</dbReference>
<keyword evidence="4 10" id="KW-0808">Transferase</keyword>
<feature type="transmembrane region" description="Helical" evidence="8">
    <location>
        <begin position="328"/>
        <end position="346"/>
    </location>
</feature>
<name>A0A2U1CSD9_9BURK</name>
<feature type="transmembrane region" description="Helical" evidence="8">
    <location>
        <begin position="303"/>
        <end position="322"/>
    </location>
</feature>
<dbReference type="GO" id="GO:0009103">
    <property type="term" value="P:lipopolysaccharide biosynthetic process"/>
    <property type="evidence" value="ECO:0007669"/>
    <property type="project" value="UniProtKB-ARBA"/>
</dbReference>
<dbReference type="AlphaFoldDB" id="A0A2U1CSD9"/>
<evidence type="ECO:0000259" key="9">
    <source>
        <dbReference type="Pfam" id="PF13231"/>
    </source>
</evidence>
<keyword evidence="7 8" id="KW-0472">Membrane</keyword>
<gene>
    <name evidence="10" type="ORF">C7440_1234</name>
</gene>
<evidence type="ECO:0000256" key="7">
    <source>
        <dbReference type="ARBA" id="ARBA00023136"/>
    </source>
</evidence>
<dbReference type="RefSeq" id="WP_116517803.1">
    <property type="nucleotide sequence ID" value="NZ_JACCEX010000001.1"/>
</dbReference>
<evidence type="ECO:0000256" key="1">
    <source>
        <dbReference type="ARBA" id="ARBA00004651"/>
    </source>
</evidence>
<keyword evidence="2" id="KW-1003">Cell membrane</keyword>
<feature type="transmembrane region" description="Helical" evidence="8">
    <location>
        <begin position="358"/>
        <end position="375"/>
    </location>
</feature>